<evidence type="ECO:0000256" key="2">
    <source>
        <dbReference type="ARBA" id="ARBA00023002"/>
    </source>
</evidence>
<keyword evidence="2" id="KW-0560">Oxidoreductase</keyword>
<dbReference type="SUPFAM" id="SSF51735">
    <property type="entry name" value="NAD(P)-binding Rossmann-fold domains"/>
    <property type="match status" value="1"/>
</dbReference>
<dbReference type="GO" id="GO:0000166">
    <property type="term" value="F:nucleotide binding"/>
    <property type="evidence" value="ECO:0007669"/>
    <property type="project" value="InterPro"/>
</dbReference>
<dbReference type="Proteomes" id="UP000724672">
    <property type="component" value="Unassembled WGS sequence"/>
</dbReference>
<organism evidence="5 6">
    <name type="scientific">Anaeromonas frigoriresistens</name>
    <dbReference type="NCBI Taxonomy" id="2683708"/>
    <lineage>
        <taxon>Bacteria</taxon>
        <taxon>Bacillati</taxon>
        <taxon>Bacillota</taxon>
        <taxon>Tissierellia</taxon>
        <taxon>Tissierellales</taxon>
        <taxon>Thermohalobacteraceae</taxon>
        <taxon>Anaeromonas</taxon>
    </lineage>
</organism>
<feature type="domain" description="Gfo/Idh/MocA-like oxidoreductase C-terminal" evidence="4">
    <location>
        <begin position="138"/>
        <end position="349"/>
    </location>
</feature>
<gene>
    <name evidence="5" type="ORF">GOQ27_09115</name>
</gene>
<dbReference type="InterPro" id="IPR000683">
    <property type="entry name" value="Gfo/Idh/MocA-like_OxRdtase_N"/>
</dbReference>
<evidence type="ECO:0000259" key="4">
    <source>
        <dbReference type="Pfam" id="PF02894"/>
    </source>
</evidence>
<dbReference type="GO" id="GO:0016491">
    <property type="term" value="F:oxidoreductase activity"/>
    <property type="evidence" value="ECO:0007669"/>
    <property type="project" value="UniProtKB-KW"/>
</dbReference>
<keyword evidence="6" id="KW-1185">Reference proteome</keyword>
<dbReference type="InterPro" id="IPR051317">
    <property type="entry name" value="Gfo/Idh/MocA_oxidoreduct"/>
</dbReference>
<dbReference type="Pfam" id="PF02894">
    <property type="entry name" value="GFO_IDH_MocA_C"/>
    <property type="match status" value="1"/>
</dbReference>
<dbReference type="Pfam" id="PF01408">
    <property type="entry name" value="GFO_IDH_MocA"/>
    <property type="match status" value="1"/>
</dbReference>
<dbReference type="PANTHER" id="PTHR43708:SF5">
    <property type="entry name" value="CONSERVED EXPRESSED OXIDOREDUCTASE (EUROFUNG)-RELATED"/>
    <property type="match status" value="1"/>
</dbReference>
<dbReference type="RefSeq" id="WP_203366544.1">
    <property type="nucleotide sequence ID" value="NZ_WSFT01000036.1"/>
</dbReference>
<protein>
    <submittedName>
        <fullName evidence="5">Gfo/Idh/MocA family oxidoreductase</fullName>
    </submittedName>
</protein>
<dbReference type="Gene3D" id="3.40.50.720">
    <property type="entry name" value="NAD(P)-binding Rossmann-like Domain"/>
    <property type="match status" value="1"/>
</dbReference>
<dbReference type="InterPro" id="IPR036291">
    <property type="entry name" value="NAD(P)-bd_dom_sf"/>
</dbReference>
<reference evidence="5" key="1">
    <citation type="submission" date="2019-12" db="EMBL/GenBank/DDBJ databases">
        <title>Clostridiaceae gen. nov. sp. nov., isolated from sediment in Xinjiang, China.</title>
        <authorList>
            <person name="Zhang R."/>
        </authorList>
    </citation>
    <scope>NUCLEOTIDE SEQUENCE</scope>
    <source>
        <strain evidence="5">D2Q-11</strain>
    </source>
</reference>
<comment type="caution">
    <text evidence="5">The sequence shown here is derived from an EMBL/GenBank/DDBJ whole genome shotgun (WGS) entry which is preliminary data.</text>
</comment>
<dbReference type="InterPro" id="IPR004104">
    <property type="entry name" value="Gfo/Idh/MocA-like_OxRdtase_C"/>
</dbReference>
<dbReference type="EMBL" id="WSFT01000036">
    <property type="protein sequence ID" value="MBS4538623.1"/>
    <property type="molecule type" value="Genomic_DNA"/>
</dbReference>
<comment type="similarity">
    <text evidence="1">Belongs to the Gfo/Idh/MocA family.</text>
</comment>
<evidence type="ECO:0000313" key="5">
    <source>
        <dbReference type="EMBL" id="MBS4538623.1"/>
    </source>
</evidence>
<dbReference type="Gene3D" id="3.30.360.10">
    <property type="entry name" value="Dihydrodipicolinate Reductase, domain 2"/>
    <property type="match status" value="1"/>
</dbReference>
<dbReference type="AlphaFoldDB" id="A0A942UT28"/>
<evidence type="ECO:0000259" key="3">
    <source>
        <dbReference type="Pfam" id="PF01408"/>
    </source>
</evidence>
<feature type="domain" description="Gfo/Idh/MocA-like oxidoreductase N-terminal" evidence="3">
    <location>
        <begin position="4"/>
        <end position="123"/>
    </location>
</feature>
<name>A0A942UT28_9FIRM</name>
<accession>A0A942UT28</accession>
<evidence type="ECO:0000256" key="1">
    <source>
        <dbReference type="ARBA" id="ARBA00010928"/>
    </source>
</evidence>
<sequence>MQKINVAIIGFGLSGRAFHAPIIHSMDKFNLKKIYTKNQSSKELINDLYNSVEVVEDTSLIFEDETIDLVVIATPNTLHFELAKESLISGKHVIVEKPFTVTSKEADHLIEIAKREERVISVYQNRRFDSDFKTIQKILDKGWLGNLVEYEAHFDRFRNYFKDAWKEKDLPGSGIVYDLGSHLIDQALCLFGLPNEIYGDIRNQRKGARVEDNFEIILYYNELKVTLKAGMLVKEDLPRYILLGDKGSFIKSGMDVQEGHLREGKLPFKEVNWGIEEERKWGIINSTIDGINVRGKVESEKGDYREYYNNIYDAIVNDKPLLVTAEDGRNIIKVIELAMESNIKRRRVKF</sequence>
<evidence type="ECO:0000313" key="6">
    <source>
        <dbReference type="Proteomes" id="UP000724672"/>
    </source>
</evidence>
<dbReference type="PANTHER" id="PTHR43708">
    <property type="entry name" value="CONSERVED EXPRESSED OXIDOREDUCTASE (EUROFUNG)"/>
    <property type="match status" value="1"/>
</dbReference>
<proteinExistence type="inferred from homology"/>